<dbReference type="CDD" id="cd00466">
    <property type="entry name" value="DHQase_II"/>
    <property type="match status" value="1"/>
</dbReference>
<sequence length="149" mass="16211">MKKFLLLNGPNLNMLGKREPGVYGQGTLKDVESAVANLAAANGAEVECRQSNHEGTLVDWLQEAEEAGFTGVIFNPGAYTHYSYAIRDAIAGIRVPVIEVHISNIHARENFRHTSVTAAVCRGQISGLGAKGYELALIALMEMEKEREL</sequence>
<dbReference type="AlphaFoldDB" id="A0A3D8GLD8"/>
<comment type="subunit">
    <text evidence="4 7">Homododecamer.</text>
</comment>
<keyword evidence="12" id="KW-1185">Reference proteome</keyword>
<feature type="binding site" evidence="7 9">
    <location>
        <position position="75"/>
    </location>
    <ligand>
        <name>substrate</name>
    </ligand>
</feature>
<dbReference type="EMBL" id="QNQT01000013">
    <property type="protein sequence ID" value="RDU35142.1"/>
    <property type="molecule type" value="Genomic_DNA"/>
</dbReference>
<dbReference type="GO" id="GO:0009423">
    <property type="term" value="P:chorismate biosynthetic process"/>
    <property type="evidence" value="ECO:0007669"/>
    <property type="project" value="UniProtKB-UniRule"/>
</dbReference>
<dbReference type="PROSITE" id="PS01029">
    <property type="entry name" value="DEHYDROQUINASE_II"/>
    <property type="match status" value="1"/>
</dbReference>
<dbReference type="NCBIfam" id="TIGR01088">
    <property type="entry name" value="aroQ"/>
    <property type="match status" value="1"/>
</dbReference>
<dbReference type="NCBIfam" id="NF003806">
    <property type="entry name" value="PRK05395.1-3"/>
    <property type="match status" value="1"/>
</dbReference>
<dbReference type="GO" id="GO:0008652">
    <property type="term" value="P:amino acid biosynthetic process"/>
    <property type="evidence" value="ECO:0007669"/>
    <property type="project" value="UniProtKB-KW"/>
</dbReference>
<feature type="binding site" evidence="7 9">
    <location>
        <position position="88"/>
    </location>
    <ligand>
        <name>substrate</name>
    </ligand>
</feature>
<keyword evidence="7" id="KW-0057">Aromatic amino acid biosynthesis</keyword>
<evidence type="ECO:0000256" key="2">
    <source>
        <dbReference type="ARBA" id="ARBA00004902"/>
    </source>
</evidence>
<dbReference type="PANTHER" id="PTHR21272:SF3">
    <property type="entry name" value="CATABOLIC 3-DEHYDROQUINASE"/>
    <property type="match status" value="1"/>
</dbReference>
<evidence type="ECO:0000256" key="8">
    <source>
        <dbReference type="PIRSR" id="PIRSR001399-1"/>
    </source>
</evidence>
<proteinExistence type="inferred from homology"/>
<comment type="pathway">
    <text evidence="2 7">Metabolic intermediate biosynthesis; chorismate biosynthesis; chorismate from D-erythrose 4-phosphate and phosphoenolpyruvate: step 3/7.</text>
</comment>
<dbReference type="NCBIfam" id="NF003807">
    <property type="entry name" value="PRK05395.1-4"/>
    <property type="match status" value="1"/>
</dbReference>
<evidence type="ECO:0000256" key="3">
    <source>
        <dbReference type="ARBA" id="ARBA00011037"/>
    </source>
</evidence>
<evidence type="ECO:0000256" key="7">
    <source>
        <dbReference type="HAMAP-Rule" id="MF_00169"/>
    </source>
</evidence>
<dbReference type="NCBIfam" id="NF003805">
    <property type="entry name" value="PRK05395.1-2"/>
    <property type="match status" value="1"/>
</dbReference>
<comment type="catalytic activity">
    <reaction evidence="1 7">
        <text>3-dehydroquinate = 3-dehydroshikimate + H2O</text>
        <dbReference type="Rhea" id="RHEA:21096"/>
        <dbReference type="ChEBI" id="CHEBI:15377"/>
        <dbReference type="ChEBI" id="CHEBI:16630"/>
        <dbReference type="ChEBI" id="CHEBI:32364"/>
        <dbReference type="EC" id="4.2.1.10"/>
    </reaction>
</comment>
<dbReference type="SUPFAM" id="SSF52304">
    <property type="entry name" value="Type II 3-dehydroquinate dehydratase"/>
    <property type="match status" value="1"/>
</dbReference>
<dbReference type="InterPro" id="IPR001874">
    <property type="entry name" value="DHquinase_II"/>
</dbReference>
<keyword evidence="7" id="KW-0028">Amino-acid biosynthesis</keyword>
<feature type="binding site" evidence="7 9">
    <location>
        <position position="81"/>
    </location>
    <ligand>
        <name>substrate</name>
    </ligand>
</feature>
<dbReference type="PIRSF" id="PIRSF001399">
    <property type="entry name" value="DHquinase_II"/>
    <property type="match status" value="1"/>
</dbReference>
<feature type="site" description="Transition state stabilizer" evidence="7 10">
    <location>
        <position position="18"/>
    </location>
</feature>
<feature type="active site" description="Proton acceptor" evidence="7 8">
    <location>
        <position position="23"/>
    </location>
</feature>
<evidence type="ECO:0000313" key="12">
    <source>
        <dbReference type="Proteomes" id="UP000257144"/>
    </source>
</evidence>
<evidence type="ECO:0000256" key="9">
    <source>
        <dbReference type="PIRSR" id="PIRSR001399-2"/>
    </source>
</evidence>
<dbReference type="UniPathway" id="UPA00053">
    <property type="reaction ID" value="UER00086"/>
</dbReference>
<dbReference type="GO" id="GO:0019631">
    <property type="term" value="P:quinate catabolic process"/>
    <property type="evidence" value="ECO:0007669"/>
    <property type="project" value="TreeGrafter"/>
</dbReference>
<organism evidence="11 12">
    <name type="scientific">Neobacillus piezotolerans</name>
    <dbReference type="NCBI Taxonomy" id="2259171"/>
    <lineage>
        <taxon>Bacteria</taxon>
        <taxon>Bacillati</taxon>
        <taxon>Bacillota</taxon>
        <taxon>Bacilli</taxon>
        <taxon>Bacillales</taxon>
        <taxon>Bacillaceae</taxon>
        <taxon>Neobacillus</taxon>
    </lineage>
</organism>
<dbReference type="RefSeq" id="WP_115453712.1">
    <property type="nucleotide sequence ID" value="NZ_QNQT01000013.1"/>
</dbReference>
<evidence type="ECO:0000256" key="1">
    <source>
        <dbReference type="ARBA" id="ARBA00001864"/>
    </source>
</evidence>
<protein>
    <recommendedName>
        <fullName evidence="5 7">3-dehydroquinate dehydratase</fullName>
        <shortName evidence="7">3-dehydroquinase</shortName>
        <ecNumber evidence="5 7">4.2.1.10</ecNumber>
    </recommendedName>
    <alternativeName>
        <fullName evidence="7">Type II DHQase</fullName>
    </alternativeName>
</protein>
<comment type="function">
    <text evidence="7">Catalyzes a trans-dehydration via an enolate intermediate.</text>
</comment>
<dbReference type="HAMAP" id="MF_00169">
    <property type="entry name" value="AroQ"/>
    <property type="match status" value="1"/>
</dbReference>
<dbReference type="EC" id="4.2.1.10" evidence="5 7"/>
<evidence type="ECO:0000256" key="4">
    <source>
        <dbReference type="ARBA" id="ARBA00011193"/>
    </source>
</evidence>
<dbReference type="PANTHER" id="PTHR21272">
    <property type="entry name" value="CATABOLIC 3-DEHYDROQUINASE"/>
    <property type="match status" value="1"/>
</dbReference>
<accession>A0A3D8GLD8</accession>
<dbReference type="GO" id="GO:0003855">
    <property type="term" value="F:3-dehydroquinate dehydratase activity"/>
    <property type="evidence" value="ECO:0007669"/>
    <property type="project" value="UniProtKB-UniRule"/>
</dbReference>
<dbReference type="Proteomes" id="UP000257144">
    <property type="component" value="Unassembled WGS sequence"/>
</dbReference>
<dbReference type="InterPro" id="IPR018509">
    <property type="entry name" value="DHquinase_II_CS"/>
</dbReference>
<evidence type="ECO:0000256" key="10">
    <source>
        <dbReference type="PIRSR" id="PIRSR001399-3"/>
    </source>
</evidence>
<evidence type="ECO:0000256" key="5">
    <source>
        <dbReference type="ARBA" id="ARBA00012060"/>
    </source>
</evidence>
<dbReference type="OrthoDB" id="9790793at2"/>
<feature type="binding site" evidence="7 9">
    <location>
        <begin position="102"/>
        <end position="103"/>
    </location>
    <ligand>
        <name>substrate</name>
    </ligand>
</feature>
<reference evidence="11 12" key="1">
    <citation type="submission" date="2018-07" db="EMBL/GenBank/DDBJ databases">
        <title>Bacillus sp. YLB-04 draft genome sequence.</title>
        <authorList>
            <person name="Yu L."/>
            <person name="Tang X."/>
        </authorList>
    </citation>
    <scope>NUCLEOTIDE SEQUENCE [LARGE SCALE GENOMIC DNA]</scope>
    <source>
        <strain evidence="11 12">YLB-04</strain>
    </source>
</reference>
<dbReference type="Gene3D" id="3.40.50.9100">
    <property type="entry name" value="Dehydroquinase, class II"/>
    <property type="match status" value="1"/>
</dbReference>
<dbReference type="GO" id="GO:0009073">
    <property type="term" value="P:aromatic amino acid family biosynthetic process"/>
    <property type="evidence" value="ECO:0007669"/>
    <property type="project" value="UniProtKB-KW"/>
</dbReference>
<comment type="similarity">
    <text evidence="3 7">Belongs to the type-II 3-dehydroquinase family.</text>
</comment>
<dbReference type="InterPro" id="IPR036441">
    <property type="entry name" value="DHquinase_II_sf"/>
</dbReference>
<gene>
    <name evidence="7 11" type="primary">aroQ</name>
    <name evidence="11" type="ORF">DRW41_19545</name>
</gene>
<keyword evidence="6 7" id="KW-0456">Lyase</keyword>
<dbReference type="Pfam" id="PF01220">
    <property type="entry name" value="DHquinase_II"/>
    <property type="match status" value="1"/>
</dbReference>
<evidence type="ECO:0000313" key="11">
    <source>
        <dbReference type="EMBL" id="RDU35142.1"/>
    </source>
</evidence>
<comment type="caution">
    <text evidence="11">The sequence shown here is derived from an EMBL/GenBank/DDBJ whole genome shotgun (WGS) entry which is preliminary data.</text>
</comment>
<feature type="active site" description="Proton donor" evidence="7 8">
    <location>
        <position position="101"/>
    </location>
</feature>
<evidence type="ECO:0000256" key="6">
    <source>
        <dbReference type="ARBA" id="ARBA00023239"/>
    </source>
</evidence>
<feature type="binding site" evidence="7 9">
    <location>
        <position position="112"/>
    </location>
    <ligand>
        <name>substrate</name>
    </ligand>
</feature>
<name>A0A3D8GLD8_9BACI</name>